<keyword evidence="4" id="KW-1185">Reference proteome</keyword>
<dbReference type="EMBL" id="SFCC01000016">
    <property type="protein sequence ID" value="RZQ60656.1"/>
    <property type="molecule type" value="Genomic_DNA"/>
</dbReference>
<feature type="compositionally biased region" description="Low complexity" evidence="1">
    <location>
        <begin position="80"/>
        <end position="97"/>
    </location>
</feature>
<sequence>MKPSIVRPILFTLSGGALSALFILGAAQQAQAAPIPVNHGPGAGSGQSKAPFRPPATVAKKITSTMQKAGSATASKPKPSALGRSGLTTTGSTLGARPASLGRTAASPFTATGLATGIKRSLGTPNRSTAARPNRNDQAKRPPATSPARRSTTPLTTPSSGVKRTIKPPTSSQNRYRASAGEAKRPGSVMSGRAASGRDDALRATAGKTDSRRTTELPKPTPHSRTNNPSHTIPGLAAAGRNDTPRTTAGKTNRNTTDTPKSKPGRNTASTPKSKPSRATAGVIPGVGEALRQPGKRPAVEPRRGHTAKPPAAPTRQRAATTSRVRSTSGTGQSNRRIGYGRWCNTGCEYALDYLRPRVPGMRSKGPNAGIEATGPDGKGSLGSVKAHAYLWDVEFLEPKINAQGRPPKVIGSSTFGANAEADASVSLQNGLQVSGNGFAGLRAGTPVEYANGPFKVSGDVETTVGVNAEGGITLNPLKGEYGAEAELRAGAAVSLPKGTAEDGPMSAGIQPEVWIGPGVSWSAGVERGEDGKRRVTTKSGFSGPAGGSLNVEKSFEPLKDILWR</sequence>
<feature type="region of interest" description="Disordered" evidence="1">
    <location>
        <begin position="63"/>
        <end position="334"/>
    </location>
</feature>
<feature type="compositionally biased region" description="Low complexity" evidence="1">
    <location>
        <begin position="308"/>
        <end position="334"/>
    </location>
</feature>
<feature type="compositionally biased region" description="Polar residues" evidence="1">
    <location>
        <begin position="245"/>
        <end position="274"/>
    </location>
</feature>
<evidence type="ECO:0000256" key="2">
    <source>
        <dbReference type="SAM" id="SignalP"/>
    </source>
</evidence>
<feature type="signal peptide" evidence="2">
    <location>
        <begin position="1"/>
        <end position="32"/>
    </location>
</feature>
<feature type="region of interest" description="Disordered" evidence="1">
    <location>
        <begin position="527"/>
        <end position="549"/>
    </location>
</feature>
<evidence type="ECO:0000313" key="3">
    <source>
        <dbReference type="EMBL" id="RZQ60656.1"/>
    </source>
</evidence>
<comment type="caution">
    <text evidence="3">The sequence shown here is derived from an EMBL/GenBank/DDBJ whole genome shotgun (WGS) entry which is preliminary data.</text>
</comment>
<feature type="compositionally biased region" description="Low complexity" evidence="1">
    <location>
        <begin position="146"/>
        <end position="160"/>
    </location>
</feature>
<feature type="chain" id="PRO_5020555134" evidence="2">
    <location>
        <begin position="33"/>
        <end position="565"/>
    </location>
</feature>
<protein>
    <submittedName>
        <fullName evidence="3">Uncharacterized protein</fullName>
    </submittedName>
</protein>
<evidence type="ECO:0000313" key="4">
    <source>
        <dbReference type="Proteomes" id="UP000292003"/>
    </source>
</evidence>
<reference evidence="3 4" key="1">
    <citation type="submission" date="2019-02" db="EMBL/GenBank/DDBJ databases">
        <title>Draft genome sequence of Amycolatopsis sp. 8-3EHSu isolated from roots of Suaeda maritima.</title>
        <authorList>
            <person name="Duangmal K."/>
            <person name="Chantavorakit T."/>
        </authorList>
    </citation>
    <scope>NUCLEOTIDE SEQUENCE [LARGE SCALE GENOMIC DNA]</scope>
    <source>
        <strain evidence="3 4">8-3EHSu</strain>
    </source>
</reference>
<accession>A0A4Q7J2A4</accession>
<name>A0A4Q7J2A4_9PSEU</name>
<keyword evidence="2" id="KW-0732">Signal</keyword>
<organism evidence="3 4">
    <name type="scientific">Amycolatopsis suaedae</name>
    <dbReference type="NCBI Taxonomy" id="2510978"/>
    <lineage>
        <taxon>Bacteria</taxon>
        <taxon>Bacillati</taxon>
        <taxon>Actinomycetota</taxon>
        <taxon>Actinomycetes</taxon>
        <taxon>Pseudonocardiales</taxon>
        <taxon>Pseudonocardiaceae</taxon>
        <taxon>Amycolatopsis</taxon>
    </lineage>
</organism>
<proteinExistence type="predicted"/>
<dbReference type="OrthoDB" id="156033at2070"/>
<dbReference type="Proteomes" id="UP000292003">
    <property type="component" value="Unassembled WGS sequence"/>
</dbReference>
<dbReference type="AlphaFoldDB" id="A0A4Q7J2A4"/>
<feature type="compositionally biased region" description="Polar residues" evidence="1">
    <location>
        <begin position="63"/>
        <end position="74"/>
    </location>
</feature>
<gene>
    <name evidence="3" type="ORF">EWH70_28775</name>
</gene>
<evidence type="ECO:0000256" key="1">
    <source>
        <dbReference type="SAM" id="MobiDB-lite"/>
    </source>
</evidence>
<dbReference type="RefSeq" id="WP_130478661.1">
    <property type="nucleotide sequence ID" value="NZ_SFCC01000016.1"/>
</dbReference>